<gene>
    <name evidence="2" type="ORF">BOO69_03040</name>
</gene>
<dbReference type="EMBL" id="CP018076">
    <property type="protein sequence ID" value="APE42502.1"/>
    <property type="molecule type" value="Genomic_DNA"/>
</dbReference>
<dbReference type="Proteomes" id="UP000181897">
    <property type="component" value="Chromosome"/>
</dbReference>
<evidence type="ECO:0000313" key="2">
    <source>
        <dbReference type="EMBL" id="APE42502.1"/>
    </source>
</evidence>
<feature type="transmembrane region" description="Helical" evidence="1">
    <location>
        <begin position="14"/>
        <end position="32"/>
    </location>
</feature>
<reference evidence="2 3" key="1">
    <citation type="submission" date="2016-11" db="EMBL/GenBank/DDBJ databases">
        <title>Complete genome sequence of Sulfitobacter sp. AM1-D1, a toxic bacteria associated with marine dinoflagellate Alexandrium minutum in East China Sea.</title>
        <authorList>
            <person name="Yang Q."/>
            <person name="Zhang X."/>
            <person name="Tian X."/>
        </authorList>
    </citation>
    <scope>NUCLEOTIDE SEQUENCE [LARGE SCALE GENOMIC DNA]</scope>
    <source>
        <strain evidence="2 3">AM1-D1</strain>
    </source>
</reference>
<dbReference type="InterPro" id="IPR008621">
    <property type="entry name" value="Cbb3-typ_cyt_oxidase_comp"/>
</dbReference>
<sequence>MDTYSLLRQIADSWVLLAMFGFFMGTAIWAFLPSQSRARQDAAMIPFRETAAKAPCKGTCATCACAPSRFTFEDKHDV</sequence>
<dbReference type="KEGG" id="suam:BOO69_03040"/>
<dbReference type="OrthoDB" id="9801588at2"/>
<accession>A0A1J0WEB5</accession>
<dbReference type="RefSeq" id="WP_071970185.1">
    <property type="nucleotide sequence ID" value="NZ_CP018076.1"/>
</dbReference>
<dbReference type="CDD" id="cd01324">
    <property type="entry name" value="cbb3_Oxidase_CcoQ"/>
    <property type="match status" value="1"/>
</dbReference>
<organism evidence="2 3">
    <name type="scientific">Sulfitobacter alexandrii</name>
    <dbReference type="NCBI Taxonomy" id="1917485"/>
    <lineage>
        <taxon>Bacteria</taxon>
        <taxon>Pseudomonadati</taxon>
        <taxon>Pseudomonadota</taxon>
        <taxon>Alphaproteobacteria</taxon>
        <taxon>Rhodobacterales</taxon>
        <taxon>Roseobacteraceae</taxon>
        <taxon>Sulfitobacter</taxon>
    </lineage>
</organism>
<keyword evidence="1" id="KW-1133">Transmembrane helix</keyword>
<keyword evidence="1" id="KW-0472">Membrane</keyword>
<evidence type="ECO:0000313" key="3">
    <source>
        <dbReference type="Proteomes" id="UP000181897"/>
    </source>
</evidence>
<keyword evidence="3" id="KW-1185">Reference proteome</keyword>
<dbReference type="AlphaFoldDB" id="A0A1J0WEB5"/>
<keyword evidence="1" id="KW-0812">Transmembrane</keyword>
<dbReference type="Pfam" id="PF05545">
    <property type="entry name" value="FixQ"/>
    <property type="match status" value="1"/>
</dbReference>
<protein>
    <recommendedName>
        <fullName evidence="4">Cbb3-type cytochrome c oxidase subunit 3</fullName>
    </recommendedName>
</protein>
<dbReference type="STRING" id="1917485.BOO69_03040"/>
<evidence type="ECO:0008006" key="4">
    <source>
        <dbReference type="Google" id="ProtNLM"/>
    </source>
</evidence>
<evidence type="ECO:0000256" key="1">
    <source>
        <dbReference type="SAM" id="Phobius"/>
    </source>
</evidence>
<proteinExistence type="predicted"/>
<name>A0A1J0WEB5_9RHOB</name>